<dbReference type="SMART" id="SM00923">
    <property type="entry name" value="MbtH"/>
    <property type="match status" value="1"/>
</dbReference>
<organism evidence="2 3">
    <name type="scientific">Streptomyces dangxiongensis</name>
    <dbReference type="NCBI Taxonomy" id="1442032"/>
    <lineage>
        <taxon>Bacteria</taxon>
        <taxon>Bacillati</taxon>
        <taxon>Actinomycetota</taxon>
        <taxon>Actinomycetes</taxon>
        <taxon>Kitasatosporales</taxon>
        <taxon>Streptomycetaceae</taxon>
        <taxon>Streptomyces</taxon>
    </lineage>
</organism>
<dbReference type="Pfam" id="PF03621">
    <property type="entry name" value="MbtH"/>
    <property type="match status" value="1"/>
</dbReference>
<keyword evidence="3" id="KW-1185">Reference proteome</keyword>
<proteinExistence type="predicted"/>
<protein>
    <submittedName>
        <fullName evidence="2">MbtH family protein</fullName>
    </submittedName>
</protein>
<dbReference type="OrthoDB" id="7584480at2"/>
<dbReference type="GO" id="GO:0019290">
    <property type="term" value="P:siderophore biosynthetic process"/>
    <property type="evidence" value="ECO:0007669"/>
    <property type="project" value="TreeGrafter"/>
</dbReference>
<dbReference type="RefSeq" id="WP_121785225.1">
    <property type="nucleotide sequence ID" value="NZ_CP033073.1"/>
</dbReference>
<evidence type="ECO:0000313" key="2">
    <source>
        <dbReference type="EMBL" id="AYN37714.1"/>
    </source>
</evidence>
<dbReference type="KEGG" id="sdd:D9753_00415"/>
<name>A0A3G2J6A9_9ACTN</name>
<evidence type="ECO:0000259" key="1">
    <source>
        <dbReference type="SMART" id="SM00923"/>
    </source>
</evidence>
<gene>
    <name evidence="2" type="ORF">D9753_00415</name>
</gene>
<dbReference type="InterPro" id="IPR005153">
    <property type="entry name" value="MbtH-like_dom"/>
</dbReference>
<dbReference type="AlphaFoldDB" id="A0A3G2J6A9"/>
<dbReference type="GO" id="GO:0005829">
    <property type="term" value="C:cytosol"/>
    <property type="evidence" value="ECO:0007669"/>
    <property type="project" value="TreeGrafter"/>
</dbReference>
<dbReference type="PANTHER" id="PTHR38444">
    <property type="entry name" value="ENTEROBACTIN BIOSYNTHESIS PROTEIN YBDZ"/>
    <property type="match status" value="1"/>
</dbReference>
<dbReference type="InterPro" id="IPR038020">
    <property type="entry name" value="MbtH-like_sf"/>
</dbReference>
<dbReference type="SUPFAM" id="SSF160582">
    <property type="entry name" value="MbtH-like"/>
    <property type="match status" value="1"/>
</dbReference>
<feature type="domain" description="MbtH-like" evidence="1">
    <location>
        <begin position="2"/>
        <end position="52"/>
    </location>
</feature>
<dbReference type="InterPro" id="IPR037407">
    <property type="entry name" value="MLP_fam"/>
</dbReference>
<dbReference type="Proteomes" id="UP000268329">
    <property type="component" value="Chromosome"/>
</dbReference>
<accession>A0A3G2J6A9</accession>
<evidence type="ECO:0000313" key="3">
    <source>
        <dbReference type="Proteomes" id="UP000268329"/>
    </source>
</evidence>
<dbReference type="PANTHER" id="PTHR38444:SF1">
    <property type="entry name" value="ENTEROBACTIN BIOSYNTHESIS PROTEIN YBDZ"/>
    <property type="match status" value="1"/>
</dbReference>
<sequence length="72" mass="7835">MLADPGSETTHLVVINEELQYSIWRADAGLPPGWTAEGTSGTREACLAHIDAVWTDMRPLSVRRAMEPTPSA</sequence>
<dbReference type="Gene3D" id="3.90.820.10">
    <property type="entry name" value="Structural Genomics, Unknown Function 30-nov-00 1gh9 Mol_id"/>
    <property type="match status" value="1"/>
</dbReference>
<dbReference type="EMBL" id="CP033073">
    <property type="protein sequence ID" value="AYN37714.1"/>
    <property type="molecule type" value="Genomic_DNA"/>
</dbReference>
<reference evidence="2 3" key="1">
    <citation type="submission" date="2018-10" db="EMBL/GenBank/DDBJ databases">
        <title>The genome of Streptomyces dangxiongensis Z022.</title>
        <authorList>
            <person name="Zhang B."/>
        </authorList>
    </citation>
    <scope>NUCLEOTIDE SEQUENCE [LARGE SCALE GENOMIC DNA]</scope>
    <source>
        <strain evidence="2 3">Z022</strain>
    </source>
</reference>